<organism evidence="1 2">
    <name type="scientific">Sphaerisporangium rufum</name>
    <dbReference type="NCBI Taxonomy" id="1381558"/>
    <lineage>
        <taxon>Bacteria</taxon>
        <taxon>Bacillati</taxon>
        <taxon>Actinomycetota</taxon>
        <taxon>Actinomycetes</taxon>
        <taxon>Streptosporangiales</taxon>
        <taxon>Streptosporangiaceae</taxon>
        <taxon>Sphaerisporangium</taxon>
    </lineage>
</organism>
<dbReference type="Gene3D" id="3.40.50.720">
    <property type="entry name" value="NAD(P)-binding Rossmann-like Domain"/>
    <property type="match status" value="1"/>
</dbReference>
<dbReference type="SUPFAM" id="SSF51735">
    <property type="entry name" value="NAD(P)-binding Rossmann-fold domains"/>
    <property type="match status" value="1"/>
</dbReference>
<protein>
    <submittedName>
        <fullName evidence="1">Reductase</fullName>
    </submittedName>
</protein>
<proteinExistence type="predicted"/>
<accession>A0A919V6V2</accession>
<keyword evidence="2" id="KW-1185">Reference proteome</keyword>
<sequence length="319" mass="34733">MRTLILGGTRFLSRETARQARDRGHEVVCAARGLAGDPPPGVEFVRVDRSQDGGLAPVEGTFDLVIDVARHPSVVRRAITELAGRAGHWTFVSSISVYADPSSVNQVLYEPLAADADETDPENYGPAKVACERILGDQTFHVRAGLIVGPEDESDRFTYWVDRLARGGPVLAPGSPEDPVQLVDVRDLAAWTLDGAENGLTGPYDAICPPFPRAELFARIADGLEVRPELVWAGQEFLAEQKVEPWTGPRSLPMWLPLPEWSGLMAHDASAALAAGLRIRPVADTARDTLAWLRESGHQVSRSGLTSAEETELLHLLRR</sequence>
<dbReference type="EMBL" id="BOOU01000062">
    <property type="protein sequence ID" value="GII79725.1"/>
    <property type="molecule type" value="Genomic_DNA"/>
</dbReference>
<evidence type="ECO:0000313" key="1">
    <source>
        <dbReference type="EMBL" id="GII79725.1"/>
    </source>
</evidence>
<dbReference type="InterPro" id="IPR036291">
    <property type="entry name" value="NAD(P)-bd_dom_sf"/>
</dbReference>
<dbReference type="Proteomes" id="UP000655287">
    <property type="component" value="Unassembled WGS sequence"/>
</dbReference>
<comment type="caution">
    <text evidence="1">The sequence shown here is derived from an EMBL/GenBank/DDBJ whole genome shotgun (WGS) entry which is preliminary data.</text>
</comment>
<name>A0A919V6V2_9ACTN</name>
<reference evidence="1" key="1">
    <citation type="submission" date="2021-01" db="EMBL/GenBank/DDBJ databases">
        <title>Whole genome shotgun sequence of Sphaerisporangium rufum NBRC 109079.</title>
        <authorList>
            <person name="Komaki H."/>
            <person name="Tamura T."/>
        </authorList>
    </citation>
    <scope>NUCLEOTIDE SEQUENCE</scope>
    <source>
        <strain evidence="1">NBRC 109079</strain>
    </source>
</reference>
<gene>
    <name evidence="1" type="ORF">Sru01_47070</name>
</gene>
<dbReference type="AlphaFoldDB" id="A0A919V6V2"/>
<dbReference type="RefSeq" id="WP_203989856.1">
    <property type="nucleotide sequence ID" value="NZ_BOOU01000062.1"/>
</dbReference>
<evidence type="ECO:0000313" key="2">
    <source>
        <dbReference type="Proteomes" id="UP000655287"/>
    </source>
</evidence>